<dbReference type="GO" id="GO:0005886">
    <property type="term" value="C:plasma membrane"/>
    <property type="evidence" value="ECO:0007669"/>
    <property type="project" value="UniProtKB-SubCell"/>
</dbReference>
<comment type="function">
    <text evidence="7">Catalyzes the glycosylation of 4,4'-diaponeurosporenoate, i.e. the esterification of glucose at the C1'' position with the carboxyl group of 4,4'-diaponeurosporenic acid, to form glycosyl-4,4'-diaponeurosporenoate. This is a step in the biosynthesis of staphyloxanthin, an orange pigment present in most staphylococci strains.</text>
</comment>
<evidence type="ECO:0000256" key="9">
    <source>
        <dbReference type="ARBA" id="ARBA00038120"/>
    </source>
</evidence>
<dbReference type="GO" id="GO:0016757">
    <property type="term" value="F:glycosyltransferase activity"/>
    <property type="evidence" value="ECO:0007669"/>
    <property type="project" value="UniProtKB-KW"/>
</dbReference>
<dbReference type="PANTHER" id="PTHR43646:SF2">
    <property type="entry name" value="GLYCOSYLTRANSFERASE 2-LIKE DOMAIN-CONTAINING PROTEIN"/>
    <property type="match status" value="1"/>
</dbReference>
<keyword evidence="4 12" id="KW-0808">Transferase</keyword>
<dbReference type="EMBL" id="UGSC01000001">
    <property type="protein sequence ID" value="SUA71565.1"/>
    <property type="molecule type" value="Genomic_DNA"/>
</dbReference>
<sequence length="312" mass="34111">MKKRGRAGFKINRRRHSRAYYHSKMWLPYRMPNMDKKPIVSDKSDVLETERGAQIGEARPSEPSSAGKIIVSVIIPAMNEQRTIGAVIREARHVHPHTEVIVVENGSHDRTAKVAAAAGARVLSFPEPLGHDVGRRIGAEAASGQILLFLDGDIVIPCVRLRPFIQAVSAGADVVLNDYHGPVNRTPIHPVVEAKHVLNILSNRADLGGASMTGIPHAISQKALKEIGLKSLEKPPLFQVMSIVSGLRVVTVHGIAVGKMNATRKKQNGKDPLADVIVQDHLDAIAWLTSRLGARAGYTDLERKRIRDEVKT</sequence>
<evidence type="ECO:0000256" key="5">
    <source>
        <dbReference type="ARBA" id="ARBA00022746"/>
    </source>
</evidence>
<dbReference type="GeneID" id="93347798"/>
<evidence type="ECO:0000313" key="13">
    <source>
        <dbReference type="Proteomes" id="UP000254400"/>
    </source>
</evidence>
<proteinExistence type="inferred from homology"/>
<gene>
    <name evidence="12" type="primary">M1_4445</name>
    <name evidence="12" type="ORF">NCTC10343_04472</name>
</gene>
<dbReference type="Pfam" id="PF00535">
    <property type="entry name" value="Glycos_transf_2"/>
    <property type="match status" value="1"/>
</dbReference>
<dbReference type="PANTHER" id="PTHR43646">
    <property type="entry name" value="GLYCOSYLTRANSFERASE"/>
    <property type="match status" value="1"/>
</dbReference>
<dbReference type="RefSeq" id="WP_016820064.1">
    <property type="nucleotide sequence ID" value="NZ_CP009909.1"/>
</dbReference>
<dbReference type="Gene3D" id="3.90.550.10">
    <property type="entry name" value="Spore Coat Polysaccharide Biosynthesis Protein SpsA, Chain A"/>
    <property type="match status" value="1"/>
</dbReference>
<evidence type="ECO:0000256" key="2">
    <source>
        <dbReference type="ARBA" id="ARBA00022475"/>
    </source>
</evidence>
<keyword evidence="6" id="KW-0472">Membrane</keyword>
<dbReference type="SUPFAM" id="SSF53448">
    <property type="entry name" value="Nucleotide-diphospho-sugar transferases"/>
    <property type="match status" value="1"/>
</dbReference>
<evidence type="ECO:0000256" key="4">
    <source>
        <dbReference type="ARBA" id="ARBA00022679"/>
    </source>
</evidence>
<keyword evidence="2" id="KW-1003">Cell membrane</keyword>
<evidence type="ECO:0000313" key="12">
    <source>
        <dbReference type="EMBL" id="SUA71565.1"/>
    </source>
</evidence>
<evidence type="ECO:0000256" key="3">
    <source>
        <dbReference type="ARBA" id="ARBA00022676"/>
    </source>
</evidence>
<comment type="subcellular location">
    <subcellularLocation>
        <location evidence="1">Cell membrane</location>
    </subcellularLocation>
</comment>
<evidence type="ECO:0000256" key="1">
    <source>
        <dbReference type="ARBA" id="ARBA00004236"/>
    </source>
</evidence>
<accession>A0A0F0G303</accession>
<name>A0A0F0G303_PAEPO</name>
<keyword evidence="5" id="KW-0125">Carotenoid biosynthesis</keyword>
<reference evidence="12 13" key="1">
    <citation type="submission" date="2018-06" db="EMBL/GenBank/DDBJ databases">
        <authorList>
            <consortium name="Pathogen Informatics"/>
            <person name="Doyle S."/>
        </authorList>
    </citation>
    <scope>NUCLEOTIDE SEQUENCE [LARGE SCALE GENOMIC DNA]</scope>
    <source>
        <strain evidence="12 13">NCTC10343</strain>
    </source>
</reference>
<keyword evidence="3 12" id="KW-0328">Glycosyltransferase</keyword>
<comment type="similarity">
    <text evidence="9">Belongs to the glycosyltransferase 2 family. CrtQ subfamily.</text>
</comment>
<feature type="domain" description="Glycosyltransferase 2-like" evidence="11">
    <location>
        <begin position="72"/>
        <end position="176"/>
    </location>
</feature>
<protein>
    <recommendedName>
        <fullName evidence="10">4,4'-diaponeurosporenoate glycosyltransferase</fullName>
    </recommendedName>
</protein>
<evidence type="ECO:0000256" key="7">
    <source>
        <dbReference type="ARBA" id="ARBA00037281"/>
    </source>
</evidence>
<dbReference type="InterPro" id="IPR001173">
    <property type="entry name" value="Glyco_trans_2-like"/>
</dbReference>
<dbReference type="AlphaFoldDB" id="A0A0F0G303"/>
<dbReference type="GO" id="GO:0016117">
    <property type="term" value="P:carotenoid biosynthetic process"/>
    <property type="evidence" value="ECO:0007669"/>
    <property type="project" value="UniProtKB-KW"/>
</dbReference>
<evidence type="ECO:0000256" key="8">
    <source>
        <dbReference type="ARBA" id="ARBA00037904"/>
    </source>
</evidence>
<evidence type="ECO:0000259" key="11">
    <source>
        <dbReference type="Pfam" id="PF00535"/>
    </source>
</evidence>
<dbReference type="Proteomes" id="UP000254400">
    <property type="component" value="Unassembled WGS sequence"/>
</dbReference>
<dbReference type="InterPro" id="IPR029044">
    <property type="entry name" value="Nucleotide-diphossugar_trans"/>
</dbReference>
<evidence type="ECO:0000256" key="6">
    <source>
        <dbReference type="ARBA" id="ARBA00023136"/>
    </source>
</evidence>
<organism evidence="12 13">
    <name type="scientific">Paenibacillus polymyxa</name>
    <name type="common">Bacillus polymyxa</name>
    <dbReference type="NCBI Taxonomy" id="1406"/>
    <lineage>
        <taxon>Bacteria</taxon>
        <taxon>Bacillati</taxon>
        <taxon>Bacillota</taxon>
        <taxon>Bacilli</taxon>
        <taxon>Bacillales</taxon>
        <taxon>Paenibacillaceae</taxon>
        <taxon>Paenibacillus</taxon>
    </lineage>
</organism>
<comment type="pathway">
    <text evidence="8">Carotenoid biosynthesis; staphyloxanthin biosynthesis; staphyloxanthin from farnesyl diphosphate: step 4/5.</text>
</comment>
<evidence type="ECO:0000256" key="10">
    <source>
        <dbReference type="ARBA" id="ARBA00040345"/>
    </source>
</evidence>